<proteinExistence type="predicted"/>
<gene>
    <name evidence="1" type="ORF">IWW38_003110</name>
</gene>
<accession>A0ACC1M1M1</accession>
<organism evidence="1 2">
    <name type="scientific">Coemansia aciculifera</name>
    <dbReference type="NCBI Taxonomy" id="417176"/>
    <lineage>
        <taxon>Eukaryota</taxon>
        <taxon>Fungi</taxon>
        <taxon>Fungi incertae sedis</taxon>
        <taxon>Zoopagomycota</taxon>
        <taxon>Kickxellomycotina</taxon>
        <taxon>Kickxellomycetes</taxon>
        <taxon>Kickxellales</taxon>
        <taxon>Kickxellaceae</taxon>
        <taxon>Coemansia</taxon>
    </lineage>
</organism>
<evidence type="ECO:0000313" key="2">
    <source>
        <dbReference type="Proteomes" id="UP001139981"/>
    </source>
</evidence>
<name>A0ACC1M1M1_9FUNG</name>
<sequence length="569" mass="64881">MRYHSSFQLFPSLVVESILGYVTVKSTRLSFDDLLDIDEDCTEETRKLQMPLLWVRRNFRDIVYSRFCKVYGLDLCIRLGNLHARRLPWPGCLQGVEYPTHHLAKQLEIALKPWMLFAGKLTEQLLVAPYDRCSFPQAYLLVLHFVSDTSCTRSDIGQLEIDANIAAFVERLGQMASTANGIRIVGYYRSITRYDDDSPFVGALVKQLYQRFNWIAHIDGYPCAFSDLPQVDSTRNLVHLDYNAEDGYELVTNLARHNASTLKFLSITFSSVEDVSSLVQATEGGDHFAEYLHLHTLELRNHTSLNLSYGNGNVKRRLVDAKDDKLPVFLDAEPFSNLRELCIEVDYPFGDDTLFRGNSATLEYLDMQLFSVTVDVIKRHNVFVLGSYPKLRNVYCSYIATSTEKTFASSEQYMQLVLSLAPHASVRRINTIPHGDNAVPVLQHLHGFDCIRVLSLPELRAQIWDMITLITLLPFLSDLCTWGPLFCLEPRGTRSLATGARLQCWQLCEQNQFELAELAACLRVLAPLCPELDFVTREIASLELIEDNTVVVRGFKRQEGRLWHIVFDA</sequence>
<keyword evidence="2" id="KW-1185">Reference proteome</keyword>
<dbReference type="EMBL" id="JANBVB010000671">
    <property type="protein sequence ID" value="KAJ2892718.1"/>
    <property type="molecule type" value="Genomic_DNA"/>
</dbReference>
<reference evidence="1" key="1">
    <citation type="submission" date="2022-07" db="EMBL/GenBank/DDBJ databases">
        <title>Phylogenomic reconstructions and comparative analyses of Kickxellomycotina fungi.</title>
        <authorList>
            <person name="Reynolds N.K."/>
            <person name="Stajich J.E."/>
            <person name="Barry K."/>
            <person name="Grigoriev I.V."/>
            <person name="Crous P."/>
            <person name="Smith M.E."/>
        </authorList>
    </citation>
    <scope>NUCLEOTIDE SEQUENCE</scope>
    <source>
        <strain evidence="1">CBS 190363</strain>
    </source>
</reference>
<protein>
    <submittedName>
        <fullName evidence="1">Uncharacterized protein</fullName>
    </submittedName>
</protein>
<evidence type="ECO:0000313" key="1">
    <source>
        <dbReference type="EMBL" id="KAJ2892718.1"/>
    </source>
</evidence>
<comment type="caution">
    <text evidence="1">The sequence shown here is derived from an EMBL/GenBank/DDBJ whole genome shotgun (WGS) entry which is preliminary data.</text>
</comment>
<dbReference type="Proteomes" id="UP001139981">
    <property type="component" value="Unassembled WGS sequence"/>
</dbReference>